<dbReference type="PROSITE" id="PS51866">
    <property type="entry name" value="MOP"/>
    <property type="match status" value="1"/>
</dbReference>
<accession>A0ABX1QJS2</accession>
<evidence type="ECO:0000256" key="7">
    <source>
        <dbReference type="ARBA" id="ARBA00022967"/>
    </source>
</evidence>
<keyword evidence="3 9" id="KW-0500">Molybdenum</keyword>
<evidence type="ECO:0000313" key="13">
    <source>
        <dbReference type="Proteomes" id="UP000669605"/>
    </source>
</evidence>
<keyword evidence="1" id="KW-0813">Transport</keyword>
<sequence>MKQRGIEAELHTDFADFSLGVSLSLPGRGVSALFGPSGSGKTSCLRALAGLMRARGFVRFADEIWQDDAKGVFVPAHRRAIGVVFQEASLFAHLSVRGNVEYGLRRVPPAQRRIALEQAIELLGIAPLLERRPQTLSGGERQRVAIARALAVSPRLLLMDEPLSALDVGRKEEIIPYLERLPHELDLPIVYVSHAPDEVARLADYLVVLRTGKVLASGPLQEVLVLLDTPIRLGEEAGVVLQGNVAEHDETWALMCVAFLGGRLWVRREDLPLGAPLRLRVLARDVSLARSPHQDTNVLNMLPARVEEIGEDDHPADALVRLTVGESALLARVTRRSVARLDLHPGQTVWAQIKAVAVLR</sequence>
<evidence type="ECO:0000313" key="12">
    <source>
        <dbReference type="EMBL" id="NMH16207.1"/>
    </source>
</evidence>
<evidence type="ECO:0000256" key="9">
    <source>
        <dbReference type="PROSITE-ProRule" id="PRU01213"/>
    </source>
</evidence>
<evidence type="ECO:0000259" key="10">
    <source>
        <dbReference type="PROSITE" id="PS50893"/>
    </source>
</evidence>
<keyword evidence="13" id="KW-1185">Reference proteome</keyword>
<evidence type="ECO:0000256" key="5">
    <source>
        <dbReference type="ARBA" id="ARBA00022741"/>
    </source>
</evidence>
<evidence type="ECO:0000256" key="1">
    <source>
        <dbReference type="ARBA" id="ARBA00022448"/>
    </source>
</evidence>
<dbReference type="InterPro" id="IPR004606">
    <property type="entry name" value="Mop_domain"/>
</dbReference>
<dbReference type="PROSITE" id="PS00211">
    <property type="entry name" value="ABC_TRANSPORTER_1"/>
    <property type="match status" value="1"/>
</dbReference>
<evidence type="ECO:0000256" key="4">
    <source>
        <dbReference type="ARBA" id="ARBA00022519"/>
    </source>
</evidence>
<dbReference type="Pfam" id="PF00005">
    <property type="entry name" value="ABC_tran"/>
    <property type="match status" value="1"/>
</dbReference>
<dbReference type="GO" id="GO:0005524">
    <property type="term" value="F:ATP binding"/>
    <property type="evidence" value="ECO:0007669"/>
    <property type="project" value="UniProtKB-KW"/>
</dbReference>
<keyword evidence="4" id="KW-0997">Cell inner membrane</keyword>
<dbReference type="PROSITE" id="PS50893">
    <property type="entry name" value="ABC_TRANSPORTER_2"/>
    <property type="match status" value="1"/>
</dbReference>
<dbReference type="PANTHER" id="PTHR43514:SF10">
    <property type="entry name" value="MOLYBDENUM IMPORT ATP-BINDING PROTEIN MODC 2"/>
    <property type="match status" value="1"/>
</dbReference>
<feature type="domain" description="Mop" evidence="11">
    <location>
        <begin position="295"/>
        <end position="360"/>
    </location>
</feature>
<name>A0ABX1QJS2_9PROT</name>
<dbReference type="RefSeq" id="WP_169115485.1">
    <property type="nucleotide sequence ID" value="NZ_JAAAUB010000003.1"/>
</dbReference>
<dbReference type="SUPFAM" id="SSF50331">
    <property type="entry name" value="MOP-like"/>
    <property type="match status" value="1"/>
</dbReference>
<evidence type="ECO:0000256" key="6">
    <source>
        <dbReference type="ARBA" id="ARBA00022840"/>
    </source>
</evidence>
<dbReference type="InterPro" id="IPR003593">
    <property type="entry name" value="AAA+_ATPase"/>
</dbReference>
<proteinExistence type="predicted"/>
<feature type="domain" description="ABC transporter" evidence="10">
    <location>
        <begin position="1"/>
        <end position="236"/>
    </location>
</feature>
<evidence type="ECO:0000256" key="8">
    <source>
        <dbReference type="ARBA" id="ARBA00023136"/>
    </source>
</evidence>
<gene>
    <name evidence="12" type="primary">modC</name>
    <name evidence="12" type="ORF">GV368_03620</name>
</gene>
<dbReference type="NCBIfam" id="TIGR02142">
    <property type="entry name" value="modC_ABC"/>
    <property type="match status" value="1"/>
</dbReference>
<dbReference type="InterPro" id="IPR005116">
    <property type="entry name" value="Transp-assoc_OB_typ1"/>
</dbReference>
<evidence type="ECO:0000256" key="3">
    <source>
        <dbReference type="ARBA" id="ARBA00022505"/>
    </source>
</evidence>
<evidence type="ECO:0000259" key="11">
    <source>
        <dbReference type="PROSITE" id="PS51866"/>
    </source>
</evidence>
<dbReference type="InterPro" id="IPR050334">
    <property type="entry name" value="Molybdenum_import_ModC"/>
</dbReference>
<dbReference type="SUPFAM" id="SSF52540">
    <property type="entry name" value="P-loop containing nucleoside triphosphate hydrolases"/>
    <property type="match status" value="1"/>
</dbReference>
<dbReference type="InterPro" id="IPR003439">
    <property type="entry name" value="ABC_transporter-like_ATP-bd"/>
</dbReference>
<dbReference type="EMBL" id="JAAAUB010000003">
    <property type="protein sequence ID" value="NMH16207.1"/>
    <property type="molecule type" value="Genomic_DNA"/>
</dbReference>
<keyword evidence="5" id="KW-0547">Nucleotide-binding</keyword>
<dbReference type="PANTHER" id="PTHR43514">
    <property type="entry name" value="ABC TRANSPORTER I FAMILY MEMBER 10"/>
    <property type="match status" value="1"/>
</dbReference>
<evidence type="ECO:0000256" key="2">
    <source>
        <dbReference type="ARBA" id="ARBA00022475"/>
    </source>
</evidence>
<dbReference type="InterPro" id="IPR008995">
    <property type="entry name" value="Mo/tungstate-bd_C_term_dom"/>
</dbReference>
<comment type="caution">
    <text evidence="12">The sequence shown here is derived from an EMBL/GenBank/DDBJ whole genome shotgun (WGS) entry which is preliminary data.</text>
</comment>
<keyword evidence="7" id="KW-1278">Translocase</keyword>
<protein>
    <submittedName>
        <fullName evidence="12">Molybdenum ABC transporter ATP-binding protein</fullName>
    </submittedName>
</protein>
<dbReference type="InterPro" id="IPR027417">
    <property type="entry name" value="P-loop_NTPase"/>
</dbReference>
<organism evidence="12 13">
    <name type="scientific">Tepidiphilus baoligensis</name>
    <dbReference type="NCBI Taxonomy" id="2698687"/>
    <lineage>
        <taxon>Bacteria</taxon>
        <taxon>Pseudomonadati</taxon>
        <taxon>Pseudomonadota</taxon>
        <taxon>Hydrogenophilia</taxon>
        <taxon>Hydrogenophilales</taxon>
        <taxon>Hydrogenophilaceae</taxon>
        <taxon>Tepidiphilus</taxon>
    </lineage>
</organism>
<dbReference type="SMART" id="SM00382">
    <property type="entry name" value="AAA"/>
    <property type="match status" value="1"/>
</dbReference>
<dbReference type="Proteomes" id="UP000669605">
    <property type="component" value="Unassembled WGS sequence"/>
</dbReference>
<keyword evidence="2" id="KW-1003">Cell membrane</keyword>
<dbReference type="Gene3D" id="2.40.50.100">
    <property type="match status" value="1"/>
</dbReference>
<keyword evidence="8" id="KW-0472">Membrane</keyword>
<reference evidence="12 13" key="1">
    <citation type="journal article" date="2020" name="Curr. Microbiol.">
        <title>Tepidiphilus baoligensis sp. nov., a Novel Bacterium of the Family Hydrogenophilaceae Isolated from an Oil Reservoir.</title>
        <authorList>
            <person name="Zhang X."/>
            <person name="Wang G."/>
            <person name="Ma X."/>
            <person name="Yu J."/>
            <person name="You J."/>
            <person name="Xue Y."/>
            <person name="Ma Y."/>
        </authorList>
    </citation>
    <scope>NUCLEOTIDE SEQUENCE [LARGE SCALE GENOMIC DNA]</scope>
    <source>
        <strain evidence="12 13">B18-69</strain>
    </source>
</reference>
<dbReference type="Pfam" id="PF03459">
    <property type="entry name" value="TOBE"/>
    <property type="match status" value="1"/>
</dbReference>
<dbReference type="Gene3D" id="3.40.50.300">
    <property type="entry name" value="P-loop containing nucleotide triphosphate hydrolases"/>
    <property type="match status" value="1"/>
</dbReference>
<dbReference type="InterPro" id="IPR011868">
    <property type="entry name" value="ModC_ABC_ATP-bd"/>
</dbReference>
<dbReference type="InterPro" id="IPR017871">
    <property type="entry name" value="ABC_transporter-like_CS"/>
</dbReference>
<keyword evidence="6 12" id="KW-0067">ATP-binding</keyword>